<evidence type="ECO:0000256" key="4">
    <source>
        <dbReference type="ARBA" id="ARBA00004496"/>
    </source>
</evidence>
<feature type="domain" description="RNase H type-2" evidence="17">
    <location>
        <begin position="78"/>
        <end position="268"/>
    </location>
</feature>
<dbReference type="EMBL" id="QFQP01000003">
    <property type="protein sequence ID" value="PZR16615.1"/>
    <property type="molecule type" value="Genomic_DNA"/>
</dbReference>
<dbReference type="InterPro" id="IPR036397">
    <property type="entry name" value="RNaseH_sf"/>
</dbReference>
<dbReference type="GO" id="GO:0030145">
    <property type="term" value="F:manganese ion binding"/>
    <property type="evidence" value="ECO:0007669"/>
    <property type="project" value="UniProtKB-UniRule"/>
</dbReference>
<dbReference type="HAMAP" id="MF_00052_B">
    <property type="entry name" value="RNase_HII_B"/>
    <property type="match status" value="1"/>
</dbReference>
<dbReference type="GO" id="GO:0005737">
    <property type="term" value="C:cytoplasm"/>
    <property type="evidence" value="ECO:0007669"/>
    <property type="project" value="UniProtKB-SubCell"/>
</dbReference>
<evidence type="ECO:0000256" key="13">
    <source>
        <dbReference type="ARBA" id="ARBA00023211"/>
    </source>
</evidence>
<reference evidence="18 19" key="1">
    <citation type="submission" date="2017-08" db="EMBL/GenBank/DDBJ databases">
        <title>Infants hospitalized years apart are colonized by the same room-sourced microbial strains.</title>
        <authorList>
            <person name="Brooks B."/>
            <person name="Olm M.R."/>
            <person name="Firek B.A."/>
            <person name="Baker R."/>
            <person name="Thomas B.C."/>
            <person name="Morowitz M.J."/>
            <person name="Banfield J.F."/>
        </authorList>
    </citation>
    <scope>NUCLEOTIDE SEQUENCE [LARGE SCALE GENOMIC DNA]</scope>
    <source>
        <strain evidence="18">S2_003_000_R2_14</strain>
    </source>
</reference>
<dbReference type="GO" id="GO:0032299">
    <property type="term" value="C:ribonuclease H2 complex"/>
    <property type="evidence" value="ECO:0007669"/>
    <property type="project" value="TreeGrafter"/>
</dbReference>
<dbReference type="EC" id="3.1.26.4" evidence="6 14"/>
<evidence type="ECO:0000256" key="2">
    <source>
        <dbReference type="ARBA" id="ARBA00001946"/>
    </source>
</evidence>
<dbReference type="GO" id="GO:0003723">
    <property type="term" value="F:RNA binding"/>
    <property type="evidence" value="ECO:0007669"/>
    <property type="project" value="UniProtKB-UniRule"/>
</dbReference>
<dbReference type="PANTHER" id="PTHR10954:SF18">
    <property type="entry name" value="RIBONUCLEASE HII"/>
    <property type="match status" value="1"/>
</dbReference>
<dbReference type="NCBIfam" id="NF000595">
    <property type="entry name" value="PRK00015.1-3"/>
    <property type="match status" value="1"/>
</dbReference>
<comment type="cofactor">
    <cofactor evidence="2">
        <name>Mg(2+)</name>
        <dbReference type="ChEBI" id="CHEBI:18420"/>
    </cofactor>
</comment>
<dbReference type="PROSITE" id="PS51975">
    <property type="entry name" value="RNASE_H_2"/>
    <property type="match status" value="1"/>
</dbReference>
<dbReference type="GO" id="GO:0004523">
    <property type="term" value="F:RNA-DNA hybrid ribonuclease activity"/>
    <property type="evidence" value="ECO:0007669"/>
    <property type="project" value="UniProtKB-UniRule"/>
</dbReference>
<evidence type="ECO:0000256" key="10">
    <source>
        <dbReference type="ARBA" id="ARBA00022723"/>
    </source>
</evidence>
<dbReference type="NCBIfam" id="NF000594">
    <property type="entry name" value="PRK00015.1-1"/>
    <property type="match status" value="1"/>
</dbReference>
<dbReference type="GO" id="GO:0006298">
    <property type="term" value="P:mismatch repair"/>
    <property type="evidence" value="ECO:0007669"/>
    <property type="project" value="TreeGrafter"/>
</dbReference>
<evidence type="ECO:0000313" key="19">
    <source>
        <dbReference type="Proteomes" id="UP000249061"/>
    </source>
</evidence>
<feature type="binding site" evidence="14 15">
    <location>
        <position position="177"/>
    </location>
    <ligand>
        <name>a divalent metal cation</name>
        <dbReference type="ChEBI" id="CHEBI:60240"/>
    </ligand>
</feature>
<keyword evidence="8 14" id="KW-0963">Cytoplasm</keyword>
<dbReference type="FunFam" id="3.30.420.10:FF:000006">
    <property type="entry name" value="Ribonuclease HII"/>
    <property type="match status" value="1"/>
</dbReference>
<evidence type="ECO:0000256" key="8">
    <source>
        <dbReference type="ARBA" id="ARBA00022490"/>
    </source>
</evidence>
<organism evidence="18 19">
    <name type="scientific">Archangium gephyra</name>
    <dbReference type="NCBI Taxonomy" id="48"/>
    <lineage>
        <taxon>Bacteria</taxon>
        <taxon>Pseudomonadati</taxon>
        <taxon>Myxococcota</taxon>
        <taxon>Myxococcia</taxon>
        <taxon>Myxococcales</taxon>
        <taxon>Cystobacterineae</taxon>
        <taxon>Archangiaceae</taxon>
        <taxon>Archangium</taxon>
    </lineage>
</organism>
<dbReference type="Pfam" id="PF01351">
    <property type="entry name" value="RNase_HII"/>
    <property type="match status" value="1"/>
</dbReference>
<evidence type="ECO:0000256" key="6">
    <source>
        <dbReference type="ARBA" id="ARBA00012180"/>
    </source>
</evidence>
<sequence length="273" mass="29731">MATRRSAPASLGELRQRYLVEGAPLPAGLIASLEGDSREGAQKLVTALKKRQAENRAEGQRLRHMLKFEKELWAEGYVHIAGVDEAGMGPCAGPVCAGAAILPQGYKLKGLDDSKKILDEDERLELAEAVKRDALAWAIGWAQVEEIDTINIYQAGLLAMRRAVEGLKISPHYVLVDARKIPGITQPQRGIIKGDAQSLSIAAGAILAKTTRDTLMAELDAKHPGYGFASHKGYPTPVHLEAMDRLGVLDFHRRSFAPVRKALGLEPTQQELF</sequence>
<dbReference type="InterPro" id="IPR012337">
    <property type="entry name" value="RNaseH-like_sf"/>
</dbReference>
<dbReference type="InterPro" id="IPR022898">
    <property type="entry name" value="RNase_HII"/>
</dbReference>
<evidence type="ECO:0000256" key="11">
    <source>
        <dbReference type="ARBA" id="ARBA00022759"/>
    </source>
</evidence>
<dbReference type="SUPFAM" id="SSF53098">
    <property type="entry name" value="Ribonuclease H-like"/>
    <property type="match status" value="1"/>
</dbReference>
<dbReference type="Gene3D" id="3.30.420.10">
    <property type="entry name" value="Ribonuclease H-like superfamily/Ribonuclease H"/>
    <property type="match status" value="1"/>
</dbReference>
<comment type="subcellular location">
    <subcellularLocation>
        <location evidence="4 14">Cytoplasm</location>
    </subcellularLocation>
</comment>
<dbReference type="GO" id="GO:0043137">
    <property type="term" value="P:DNA replication, removal of RNA primer"/>
    <property type="evidence" value="ECO:0007669"/>
    <property type="project" value="TreeGrafter"/>
</dbReference>
<protein>
    <recommendedName>
        <fullName evidence="7 14">Ribonuclease HII</fullName>
        <shortName evidence="14">RNase HII</shortName>
        <ecNumber evidence="6 14">3.1.26.4</ecNumber>
    </recommendedName>
</protein>
<evidence type="ECO:0000256" key="5">
    <source>
        <dbReference type="ARBA" id="ARBA00007383"/>
    </source>
</evidence>
<accession>A0A2W5TZ82</accession>
<evidence type="ECO:0000256" key="9">
    <source>
        <dbReference type="ARBA" id="ARBA00022722"/>
    </source>
</evidence>
<evidence type="ECO:0000313" key="18">
    <source>
        <dbReference type="EMBL" id="PZR16615.1"/>
    </source>
</evidence>
<keyword evidence="11 14" id="KW-0255">Endonuclease</keyword>
<keyword evidence="12 14" id="KW-0378">Hydrolase</keyword>
<comment type="catalytic activity">
    <reaction evidence="1 14 15 16">
        <text>Endonucleolytic cleavage to 5'-phosphomonoester.</text>
        <dbReference type="EC" id="3.1.26.4"/>
    </reaction>
</comment>
<feature type="binding site" evidence="14 15">
    <location>
        <position position="85"/>
    </location>
    <ligand>
        <name>a divalent metal cation</name>
        <dbReference type="ChEBI" id="CHEBI:60240"/>
    </ligand>
</feature>
<keyword evidence="10 14" id="KW-0479">Metal-binding</keyword>
<evidence type="ECO:0000256" key="14">
    <source>
        <dbReference type="HAMAP-Rule" id="MF_00052"/>
    </source>
</evidence>
<dbReference type="AlphaFoldDB" id="A0A2W5TZ82"/>
<evidence type="ECO:0000256" key="3">
    <source>
        <dbReference type="ARBA" id="ARBA00004065"/>
    </source>
</evidence>
<evidence type="ECO:0000259" key="17">
    <source>
        <dbReference type="PROSITE" id="PS51975"/>
    </source>
</evidence>
<dbReference type="InterPro" id="IPR024567">
    <property type="entry name" value="RNase_HII/HIII_dom"/>
</dbReference>
<gene>
    <name evidence="14" type="primary">rnhB</name>
    <name evidence="18" type="ORF">DI536_05495</name>
</gene>
<dbReference type="PANTHER" id="PTHR10954">
    <property type="entry name" value="RIBONUCLEASE H2 SUBUNIT A"/>
    <property type="match status" value="1"/>
</dbReference>
<comment type="function">
    <text evidence="3 14 16">Endonuclease that specifically degrades the RNA of RNA-DNA hybrids.</text>
</comment>
<keyword evidence="9 14" id="KW-0540">Nuclease</keyword>
<keyword evidence="13 14" id="KW-0464">Manganese</keyword>
<comment type="cofactor">
    <cofactor evidence="14 15">
        <name>Mn(2+)</name>
        <dbReference type="ChEBI" id="CHEBI:29035"/>
    </cofactor>
    <cofactor evidence="14 15">
        <name>Mg(2+)</name>
        <dbReference type="ChEBI" id="CHEBI:18420"/>
    </cofactor>
    <text evidence="14 15">Manganese or magnesium. Binds 1 divalent metal ion per monomer in the absence of substrate. May bind a second metal ion after substrate binding.</text>
</comment>
<feature type="binding site" evidence="14 15">
    <location>
        <position position="84"/>
    </location>
    <ligand>
        <name>a divalent metal cation</name>
        <dbReference type="ChEBI" id="CHEBI:60240"/>
    </ligand>
</feature>
<dbReference type="Proteomes" id="UP000249061">
    <property type="component" value="Unassembled WGS sequence"/>
</dbReference>
<evidence type="ECO:0000256" key="15">
    <source>
        <dbReference type="PROSITE-ProRule" id="PRU01319"/>
    </source>
</evidence>
<comment type="caution">
    <text evidence="18">The sequence shown here is derived from an EMBL/GenBank/DDBJ whole genome shotgun (WGS) entry which is preliminary data.</text>
</comment>
<dbReference type="InterPro" id="IPR001352">
    <property type="entry name" value="RNase_HII/HIII"/>
</dbReference>
<dbReference type="CDD" id="cd07182">
    <property type="entry name" value="RNase_HII_bacteria_HII_like"/>
    <property type="match status" value="1"/>
</dbReference>
<evidence type="ECO:0000256" key="1">
    <source>
        <dbReference type="ARBA" id="ARBA00000077"/>
    </source>
</evidence>
<proteinExistence type="inferred from homology"/>
<evidence type="ECO:0000256" key="16">
    <source>
        <dbReference type="RuleBase" id="RU003515"/>
    </source>
</evidence>
<evidence type="ECO:0000256" key="7">
    <source>
        <dbReference type="ARBA" id="ARBA00019179"/>
    </source>
</evidence>
<name>A0A2W5TZ82_9BACT</name>
<comment type="similarity">
    <text evidence="5 14 16">Belongs to the RNase HII family.</text>
</comment>
<evidence type="ECO:0000256" key="12">
    <source>
        <dbReference type="ARBA" id="ARBA00022801"/>
    </source>
</evidence>